<dbReference type="Gene3D" id="3.40.1000.30">
    <property type="match status" value="1"/>
</dbReference>
<dbReference type="InterPro" id="IPR021625">
    <property type="entry name" value="PI31_Prot_N"/>
</dbReference>
<evidence type="ECO:0000256" key="1">
    <source>
        <dbReference type="ARBA" id="ARBA00006405"/>
    </source>
</evidence>
<dbReference type="GO" id="GO:0070628">
    <property type="term" value="F:proteasome binding"/>
    <property type="evidence" value="ECO:0007669"/>
    <property type="project" value="InterPro"/>
</dbReference>
<sequence>MDVNSGNPLSSGSLATFMASSLPTETPPHVRDPYDAVALFSHACMISIGFRLIGLGEDHKIEATREASDPYPLPQAWNATSTSTYAFRYAHTQSSLEYLIKITRLGHKAVINALGIGDDRVHSLDLHIKDFFLPARFPFTAPSTPLPPPPPPPPSPAPSKTSSSPPAASPTSAPSSNSASSKKSPRASTNPATKIPPPPAPETSSSRGAQTPIHARDPPHHEPPRDDRAPPARPYPFDDPLAAAPRRAFPPGDFPPPGFEDEYEIGRPAGTAGVGGERRPLRIGERDLYPPGLGPRDPLNGGGGGRWGGGLWL</sequence>
<dbReference type="Proteomes" id="UP000324767">
    <property type="component" value="Unassembled WGS sequence"/>
</dbReference>
<evidence type="ECO:0000256" key="3">
    <source>
        <dbReference type="SAM" id="MobiDB-lite"/>
    </source>
</evidence>
<feature type="compositionally biased region" description="Basic and acidic residues" evidence="3">
    <location>
        <begin position="214"/>
        <end position="230"/>
    </location>
</feature>
<dbReference type="GO" id="GO:0043161">
    <property type="term" value="P:proteasome-mediated ubiquitin-dependent protein catabolic process"/>
    <property type="evidence" value="ECO:0007669"/>
    <property type="project" value="InterPro"/>
</dbReference>
<dbReference type="EMBL" id="VXIT01000016">
    <property type="protein sequence ID" value="KAA6407654.1"/>
    <property type="molecule type" value="Genomic_DNA"/>
</dbReference>
<comment type="similarity">
    <text evidence="1">Belongs to the proteasome inhibitor PI31 family.</text>
</comment>
<proteinExistence type="inferred from homology"/>
<dbReference type="GO" id="GO:0004866">
    <property type="term" value="F:endopeptidase inhibitor activity"/>
    <property type="evidence" value="ECO:0007669"/>
    <property type="project" value="InterPro"/>
</dbReference>
<protein>
    <recommendedName>
        <fullName evidence="4">PI31 proteasome regulator N-terminal domain-containing protein</fullName>
    </recommendedName>
</protein>
<evidence type="ECO:0000313" key="6">
    <source>
        <dbReference type="Proteomes" id="UP000324767"/>
    </source>
</evidence>
<feature type="domain" description="PI31 proteasome regulator N-terminal" evidence="4">
    <location>
        <begin position="28"/>
        <end position="140"/>
    </location>
</feature>
<keyword evidence="2" id="KW-0647">Proteasome</keyword>
<dbReference type="OrthoDB" id="68090at2759"/>
<feature type="compositionally biased region" description="Low complexity" evidence="3">
    <location>
        <begin position="238"/>
        <end position="251"/>
    </location>
</feature>
<name>A0A5M8PFD7_9LECA</name>
<evidence type="ECO:0000313" key="5">
    <source>
        <dbReference type="EMBL" id="KAA6407654.1"/>
    </source>
</evidence>
<dbReference type="GO" id="GO:0000502">
    <property type="term" value="C:proteasome complex"/>
    <property type="evidence" value="ECO:0007669"/>
    <property type="project" value="UniProtKB-KW"/>
</dbReference>
<reference evidence="5 6" key="1">
    <citation type="submission" date="2019-09" db="EMBL/GenBank/DDBJ databases">
        <title>The hologenome of the rock-dwelling lichen Lasallia pustulata.</title>
        <authorList>
            <person name="Greshake Tzovaras B."/>
            <person name="Segers F."/>
            <person name="Bicker A."/>
            <person name="Dal Grande F."/>
            <person name="Otte J."/>
            <person name="Hankeln T."/>
            <person name="Schmitt I."/>
            <person name="Ebersberger I."/>
        </authorList>
    </citation>
    <scope>NUCLEOTIDE SEQUENCE [LARGE SCALE GENOMIC DNA]</scope>
    <source>
        <strain evidence="5">A1-1</strain>
    </source>
</reference>
<dbReference type="Pfam" id="PF11566">
    <property type="entry name" value="PI31_Prot_N"/>
    <property type="match status" value="1"/>
</dbReference>
<feature type="region of interest" description="Disordered" evidence="3">
    <location>
        <begin position="142"/>
        <end position="313"/>
    </location>
</feature>
<dbReference type="PANTHER" id="PTHR13266">
    <property type="entry name" value="PROTEASOME INHIBITOR"/>
    <property type="match status" value="1"/>
</dbReference>
<feature type="compositionally biased region" description="Basic and acidic residues" evidence="3">
    <location>
        <begin position="276"/>
        <end position="288"/>
    </location>
</feature>
<accession>A0A5M8PFD7</accession>
<dbReference type="InterPro" id="IPR045128">
    <property type="entry name" value="PI31-like"/>
</dbReference>
<dbReference type="PANTHER" id="PTHR13266:SF1">
    <property type="entry name" value="PROTEASOME INHIBITOR PI31 SUBUNIT"/>
    <property type="match status" value="1"/>
</dbReference>
<feature type="compositionally biased region" description="Gly residues" evidence="3">
    <location>
        <begin position="300"/>
        <end position="313"/>
    </location>
</feature>
<feature type="compositionally biased region" description="Low complexity" evidence="3">
    <location>
        <begin position="158"/>
        <end position="193"/>
    </location>
</feature>
<evidence type="ECO:0000259" key="4">
    <source>
        <dbReference type="Pfam" id="PF11566"/>
    </source>
</evidence>
<feature type="compositionally biased region" description="Pro residues" evidence="3">
    <location>
        <begin position="144"/>
        <end position="157"/>
    </location>
</feature>
<evidence type="ECO:0000256" key="2">
    <source>
        <dbReference type="ARBA" id="ARBA00022942"/>
    </source>
</evidence>
<organism evidence="5 6">
    <name type="scientific">Lasallia pustulata</name>
    <dbReference type="NCBI Taxonomy" id="136370"/>
    <lineage>
        <taxon>Eukaryota</taxon>
        <taxon>Fungi</taxon>
        <taxon>Dikarya</taxon>
        <taxon>Ascomycota</taxon>
        <taxon>Pezizomycotina</taxon>
        <taxon>Lecanoromycetes</taxon>
        <taxon>OSLEUM clade</taxon>
        <taxon>Umbilicariomycetidae</taxon>
        <taxon>Umbilicariales</taxon>
        <taxon>Umbilicariaceae</taxon>
        <taxon>Lasallia</taxon>
    </lineage>
</organism>
<feature type="compositionally biased region" description="Low complexity" evidence="3">
    <location>
        <begin position="290"/>
        <end position="299"/>
    </location>
</feature>
<comment type="caution">
    <text evidence="5">The sequence shown here is derived from an EMBL/GenBank/DDBJ whole genome shotgun (WGS) entry which is preliminary data.</text>
</comment>
<gene>
    <name evidence="5" type="ORF">FRX48_08492</name>
</gene>
<dbReference type="AlphaFoldDB" id="A0A5M8PFD7"/>